<dbReference type="AlphaFoldDB" id="A0A1T5P6K4"/>
<gene>
    <name evidence="1" type="ORF">SAMN05660461_4239</name>
</gene>
<reference evidence="1 2" key="1">
    <citation type="submission" date="2017-02" db="EMBL/GenBank/DDBJ databases">
        <authorList>
            <person name="Peterson S.W."/>
        </authorList>
    </citation>
    <scope>NUCLEOTIDE SEQUENCE [LARGE SCALE GENOMIC DNA]</scope>
    <source>
        <strain evidence="1 2">DSM 18108</strain>
    </source>
</reference>
<dbReference type="EMBL" id="FUZZ01000003">
    <property type="protein sequence ID" value="SKD08286.1"/>
    <property type="molecule type" value="Genomic_DNA"/>
</dbReference>
<keyword evidence="2" id="KW-1185">Reference proteome</keyword>
<organism evidence="1 2">
    <name type="scientific">Chitinophaga ginsengisegetis</name>
    <dbReference type="NCBI Taxonomy" id="393003"/>
    <lineage>
        <taxon>Bacteria</taxon>
        <taxon>Pseudomonadati</taxon>
        <taxon>Bacteroidota</taxon>
        <taxon>Chitinophagia</taxon>
        <taxon>Chitinophagales</taxon>
        <taxon>Chitinophagaceae</taxon>
        <taxon>Chitinophaga</taxon>
    </lineage>
</organism>
<proteinExistence type="predicted"/>
<protein>
    <submittedName>
        <fullName evidence="1">Uncharacterized protein</fullName>
    </submittedName>
</protein>
<evidence type="ECO:0000313" key="1">
    <source>
        <dbReference type="EMBL" id="SKD08286.1"/>
    </source>
</evidence>
<dbReference type="STRING" id="393003.SAMN05660461_4239"/>
<evidence type="ECO:0000313" key="2">
    <source>
        <dbReference type="Proteomes" id="UP000190166"/>
    </source>
</evidence>
<sequence>MQKRWWISVVCLFPGMMAGAQTVILKPVAPVSLVTVKPLPFMLSDTAGFTLKPATLLSSSARKFPAPVPVAAPVYRLAADAYYQQHFGFFCKKEWVWQKQTGVPLKFRLGSYSYAQQQEGKR</sequence>
<accession>A0A1T5P6K4</accession>
<dbReference type="Proteomes" id="UP000190166">
    <property type="component" value="Unassembled WGS sequence"/>
</dbReference>
<name>A0A1T5P6K4_9BACT</name>
<dbReference type="RefSeq" id="WP_079471509.1">
    <property type="nucleotide sequence ID" value="NZ_FUZZ01000003.1"/>
</dbReference>